<feature type="transmembrane region" description="Helical" evidence="1">
    <location>
        <begin position="62"/>
        <end position="80"/>
    </location>
</feature>
<keyword evidence="1" id="KW-0472">Membrane</keyword>
<feature type="transmembrane region" description="Helical" evidence="1">
    <location>
        <begin position="145"/>
        <end position="164"/>
    </location>
</feature>
<dbReference type="EMBL" id="JRHH01000001">
    <property type="protein sequence ID" value="KGD69727.1"/>
    <property type="molecule type" value="Genomic_DNA"/>
</dbReference>
<sequence length="208" mass="24699">MYKIFKYIPIILLIINFILFLSQFKKENRTYKIYTVYLGLIVLIEVSSRVLIANGYQNLMLSHLYFTGQFVMLSLFYLQLLKENYQKQIIKFNLIIIPLLLLVNFSIFPSQLHEFSMVEILLTSVTIISYSTFHFYNMLSNKKDFYLINCGILIYLFGSTVTFLPRNLHVIYGKSFTIILTILNILLYIVYLVFIFLEWRQIKTRSKG</sequence>
<evidence type="ECO:0000313" key="3">
    <source>
        <dbReference type="Proteomes" id="UP000029554"/>
    </source>
</evidence>
<dbReference type="AlphaFoldDB" id="A0A095SYU6"/>
<feature type="transmembrane region" description="Helical" evidence="1">
    <location>
        <begin position="176"/>
        <end position="197"/>
    </location>
</feature>
<evidence type="ECO:0000256" key="1">
    <source>
        <dbReference type="SAM" id="Phobius"/>
    </source>
</evidence>
<accession>A0A095SYU6</accession>
<dbReference type="Proteomes" id="UP000029554">
    <property type="component" value="Unassembled WGS sequence"/>
</dbReference>
<evidence type="ECO:0000313" key="2">
    <source>
        <dbReference type="EMBL" id="KGD69727.1"/>
    </source>
</evidence>
<feature type="transmembrane region" description="Helical" evidence="1">
    <location>
        <begin position="92"/>
        <end position="109"/>
    </location>
</feature>
<feature type="transmembrane region" description="Helical" evidence="1">
    <location>
        <begin position="115"/>
        <end position="133"/>
    </location>
</feature>
<reference evidence="2 3" key="1">
    <citation type="submission" date="2014-09" db="EMBL/GenBank/DDBJ databases">
        <title>Whole Genome Shotgun of Flavobacterium aquatile LMG 4008.</title>
        <authorList>
            <person name="Gale A.N."/>
            <person name="Pipes S.E."/>
            <person name="Newman J.D."/>
        </authorList>
    </citation>
    <scope>NUCLEOTIDE SEQUENCE [LARGE SCALE GENOMIC DNA]</scope>
    <source>
        <strain evidence="2 3">LMG 4008</strain>
    </source>
</reference>
<name>A0A095SYU6_9FLAO</name>
<gene>
    <name evidence="2" type="ORF">LG45_02940</name>
</gene>
<keyword evidence="3" id="KW-1185">Reference proteome</keyword>
<dbReference type="STRING" id="1453498.LG45_02940"/>
<proteinExistence type="predicted"/>
<feature type="transmembrane region" description="Helical" evidence="1">
    <location>
        <begin position="6"/>
        <end position="24"/>
    </location>
</feature>
<organism evidence="2 3">
    <name type="scientific">Flavobacterium aquatile LMG 4008 = ATCC 11947</name>
    <dbReference type="NCBI Taxonomy" id="1453498"/>
    <lineage>
        <taxon>Bacteria</taxon>
        <taxon>Pseudomonadati</taxon>
        <taxon>Bacteroidota</taxon>
        <taxon>Flavobacteriia</taxon>
        <taxon>Flavobacteriales</taxon>
        <taxon>Flavobacteriaceae</taxon>
        <taxon>Flavobacterium</taxon>
    </lineage>
</organism>
<keyword evidence="1" id="KW-0812">Transmembrane</keyword>
<protein>
    <submittedName>
        <fullName evidence="2">Uncharacterized protein</fullName>
    </submittedName>
</protein>
<comment type="caution">
    <text evidence="2">The sequence shown here is derived from an EMBL/GenBank/DDBJ whole genome shotgun (WGS) entry which is preliminary data.</text>
</comment>
<keyword evidence="1" id="KW-1133">Transmembrane helix</keyword>
<feature type="transmembrane region" description="Helical" evidence="1">
    <location>
        <begin position="36"/>
        <end position="56"/>
    </location>
</feature>
<dbReference type="eggNOG" id="ENOG5032RK2">
    <property type="taxonomic scope" value="Bacteria"/>
</dbReference>